<protein>
    <submittedName>
        <fullName evidence="5">CUB-like domain-containing protein</fullName>
    </submittedName>
</protein>
<dbReference type="KEGG" id="cel:CELE_C32H11.3"/>
<dbReference type="AGR" id="WB:WBGene00007866"/>
<proteinExistence type="predicted"/>
<dbReference type="PIR" id="T19639">
    <property type="entry name" value="T19639"/>
</dbReference>
<dbReference type="CTD" id="183128"/>
<keyword evidence="1" id="KW-0732">Signal</keyword>
<dbReference type="eggNOG" id="ENOG502R0YW">
    <property type="taxonomic scope" value="Eukaryota"/>
</dbReference>
<dbReference type="Proteomes" id="UP000001940">
    <property type="component" value="Chromosome IV"/>
</dbReference>
<feature type="domain" description="DUF7591" evidence="3">
    <location>
        <begin position="238"/>
        <end position="341"/>
    </location>
</feature>
<dbReference type="FunCoup" id="Q9XUH8">
    <property type="interactions" value="1522"/>
</dbReference>
<dbReference type="InterPro" id="IPR056014">
    <property type="entry name" value="DUF7592"/>
</dbReference>
<dbReference type="AlphaFoldDB" id="Q9XUH8"/>
<evidence type="ECO:0000313" key="5">
    <source>
        <dbReference type="EMBL" id="CAB05130.1"/>
    </source>
</evidence>
<evidence type="ECO:0000256" key="1">
    <source>
        <dbReference type="SAM" id="SignalP"/>
    </source>
</evidence>
<gene>
    <name evidence="5 7" type="ORF">C32H11.3</name>
    <name evidence="5" type="ORF">CELE_C32H11.3</name>
</gene>
<reference evidence="5 6" key="1">
    <citation type="journal article" date="1998" name="Science">
        <title>Genome sequence of the nematode C. elegans: a platform for investigating biology.</title>
        <authorList>
            <consortium name="The C. elegans sequencing consortium"/>
            <person name="Sulson J.E."/>
            <person name="Waterston R."/>
        </authorList>
    </citation>
    <scope>NUCLEOTIDE SEQUENCE [LARGE SCALE GENOMIC DNA]</scope>
    <source>
        <strain evidence="5 6">Bristol N2</strain>
    </source>
</reference>
<name>Q9XUH8_CAEEL</name>
<evidence type="ECO:0000259" key="3">
    <source>
        <dbReference type="Pfam" id="PF24511"/>
    </source>
</evidence>
<keyword evidence="6" id="KW-1185">Reference proteome</keyword>
<dbReference type="InParanoid" id="Q9XUH8"/>
<dbReference type="PaxDb" id="6239-C32H11.3"/>
<evidence type="ECO:0000313" key="6">
    <source>
        <dbReference type="Proteomes" id="UP000001940"/>
    </source>
</evidence>
<dbReference type="EMBL" id="BX284604">
    <property type="protein sequence ID" value="CAB05130.1"/>
    <property type="molecule type" value="Genomic_DNA"/>
</dbReference>
<dbReference type="PhylomeDB" id="Q9XUH8"/>
<evidence type="ECO:0000259" key="2">
    <source>
        <dbReference type="Pfam" id="PF02408"/>
    </source>
</evidence>
<sequence length="344" mass="38278">MFSLTVFLATVAITISAAQNTCNTQSTINRPVNGQPVYWPATWRENQTAPALAEDQSCSWIVTIPEGYYARLIINGKMGDPYSHFLTIDSAGNLITSSHETMQPYFFPPSKFTLSLSNDEVAAFAFKIEWSPFNIPTSYDAGIGMQPHVLNITKDRFAAEFNSDAVSLLVSPVDPKNYYSLRSTLVFEGQDFNGFYRTNLYLLYRSRQQWISSKQTIYVINLEASNKLDTLLIQDAQYTRDYADYVQLNCGGSTTCIATVDGGNKKSAIASVLVSQNNETLVDIRMDPSATMKVYYGSETAFAFDSTYNGSTINSLLPLTFYGSYVTQYVISNGKATLTFNIPQ</sequence>
<feature type="domain" description="CUB-like" evidence="2">
    <location>
        <begin position="17"/>
        <end position="134"/>
    </location>
</feature>
<accession>Q9XUH8</accession>
<dbReference type="WormBase" id="C32H11.3">
    <property type="protein sequence ID" value="CE19710"/>
    <property type="gene ID" value="WBGene00007866"/>
</dbReference>
<feature type="chain" id="PRO_5004336720" evidence="1">
    <location>
        <begin position="19"/>
        <end position="344"/>
    </location>
</feature>
<dbReference type="Bgee" id="WBGene00007866">
    <property type="expression patterns" value="Expressed in material anatomical entity and 2 other cell types or tissues"/>
</dbReference>
<feature type="domain" description="DUF7592" evidence="4">
    <location>
        <begin position="164"/>
        <end position="222"/>
    </location>
</feature>
<dbReference type="InterPro" id="IPR056013">
    <property type="entry name" value="DUF7591"/>
</dbReference>
<dbReference type="InterPro" id="IPR003366">
    <property type="entry name" value="CUB-like_dom"/>
</dbReference>
<dbReference type="Pfam" id="PF02408">
    <property type="entry name" value="CUB_2"/>
    <property type="match status" value="1"/>
</dbReference>
<dbReference type="STRING" id="6239.C32H11.3.1"/>
<dbReference type="OMA" id="THENKEP"/>
<dbReference type="Pfam" id="PF24511">
    <property type="entry name" value="DUF7591"/>
    <property type="match status" value="1"/>
</dbReference>
<dbReference type="RefSeq" id="NP_502465.1">
    <property type="nucleotide sequence ID" value="NM_070064.5"/>
</dbReference>
<dbReference type="Pfam" id="PF24512">
    <property type="entry name" value="DUF7592"/>
    <property type="match status" value="1"/>
</dbReference>
<dbReference type="GeneID" id="183128"/>
<dbReference type="HOGENOM" id="CLU_025754_1_0_1"/>
<dbReference type="UCSC" id="C32H11.3">
    <property type="organism name" value="c. elegans"/>
</dbReference>
<dbReference type="PANTHER" id="PTHR47155:SF3">
    <property type="entry name" value="CUB-LIKE DOMAIN-CONTAINING PROTEIN"/>
    <property type="match status" value="1"/>
</dbReference>
<dbReference type="PANTHER" id="PTHR47155">
    <property type="entry name" value="DOWNSTREAM OF DAF-16 (REGULATED BY DAF-16)-RELATED"/>
    <property type="match status" value="1"/>
</dbReference>
<feature type="signal peptide" evidence="1">
    <location>
        <begin position="1"/>
        <end position="18"/>
    </location>
</feature>
<evidence type="ECO:0000259" key="4">
    <source>
        <dbReference type="Pfam" id="PF24512"/>
    </source>
</evidence>
<organism evidence="5 6">
    <name type="scientific">Caenorhabditis elegans</name>
    <dbReference type="NCBI Taxonomy" id="6239"/>
    <lineage>
        <taxon>Eukaryota</taxon>
        <taxon>Metazoa</taxon>
        <taxon>Ecdysozoa</taxon>
        <taxon>Nematoda</taxon>
        <taxon>Chromadorea</taxon>
        <taxon>Rhabditida</taxon>
        <taxon>Rhabditina</taxon>
        <taxon>Rhabditomorpha</taxon>
        <taxon>Rhabditoidea</taxon>
        <taxon>Rhabditidae</taxon>
        <taxon>Peloderinae</taxon>
        <taxon>Caenorhabditis</taxon>
    </lineage>
</organism>
<dbReference type="GO" id="GO:0045087">
    <property type="term" value="P:innate immune response"/>
    <property type="evidence" value="ECO:0000318"/>
    <property type="project" value="GO_Central"/>
</dbReference>
<dbReference type="OrthoDB" id="5805298at2759"/>
<evidence type="ECO:0000313" key="7">
    <source>
        <dbReference type="WormBase" id="C32H11.3"/>
    </source>
</evidence>